<evidence type="ECO:0000313" key="2">
    <source>
        <dbReference type="Proteomes" id="UP000032487"/>
    </source>
</evidence>
<dbReference type="RefSeq" id="WP_045161818.1">
    <property type="nucleotide sequence ID" value="NZ_JYHV01000015.1"/>
</dbReference>
<sequence length="71" mass="7616">MDMTKMDTEDAGQWGVVYSYGSVLAVFQNEQDAQYEAASFGGAVVRIARNLFTAVSEMGATATFGNQSRPA</sequence>
<dbReference type="EMBL" id="JYHV01000015">
    <property type="protein sequence ID" value="KJH82275.1"/>
    <property type="molecule type" value="Genomic_DNA"/>
</dbReference>
<dbReference type="PATRIC" id="fig|316.101.peg.828"/>
<name>A0A0D9AMM0_STUST</name>
<reference evidence="1 2" key="1">
    <citation type="submission" date="2015-02" db="EMBL/GenBank/DDBJ databases">
        <title>Draft genome sequence of Pseudomonas stutzeri NT0128 isolated from wheat (Triticum turgidum) rhizosphere.</title>
        <authorList>
            <person name="Tovi N."/>
            <person name="Frenk S."/>
            <person name="Hadar Y."/>
            <person name="Minz D."/>
        </authorList>
    </citation>
    <scope>NUCLEOTIDE SEQUENCE [LARGE SCALE GENOMIC DNA]</scope>
    <source>
        <strain evidence="1 2">NT0128</strain>
    </source>
</reference>
<accession>A0A0D9AMM0</accession>
<evidence type="ECO:0000313" key="1">
    <source>
        <dbReference type="EMBL" id="KJH82275.1"/>
    </source>
</evidence>
<dbReference type="Proteomes" id="UP000032487">
    <property type="component" value="Unassembled WGS sequence"/>
</dbReference>
<gene>
    <name evidence="1" type="ORF">UF78_09015</name>
</gene>
<dbReference type="AlphaFoldDB" id="A0A0D9AMM0"/>
<dbReference type="OrthoDB" id="7004600at2"/>
<protein>
    <submittedName>
        <fullName evidence="1">Uncharacterized protein</fullName>
    </submittedName>
</protein>
<organism evidence="1 2">
    <name type="scientific">Stutzerimonas stutzeri</name>
    <name type="common">Pseudomonas stutzeri</name>
    <dbReference type="NCBI Taxonomy" id="316"/>
    <lineage>
        <taxon>Bacteria</taxon>
        <taxon>Pseudomonadati</taxon>
        <taxon>Pseudomonadota</taxon>
        <taxon>Gammaproteobacteria</taxon>
        <taxon>Pseudomonadales</taxon>
        <taxon>Pseudomonadaceae</taxon>
        <taxon>Stutzerimonas</taxon>
    </lineage>
</organism>
<comment type="caution">
    <text evidence="1">The sequence shown here is derived from an EMBL/GenBank/DDBJ whole genome shotgun (WGS) entry which is preliminary data.</text>
</comment>
<proteinExistence type="predicted"/>